<dbReference type="Proteomes" id="UP000229554">
    <property type="component" value="Unassembled WGS sequence"/>
</dbReference>
<evidence type="ECO:0000256" key="2">
    <source>
        <dbReference type="ARBA" id="ARBA00022679"/>
    </source>
</evidence>
<dbReference type="EMBL" id="PFED01000006">
    <property type="protein sequence ID" value="PJE63322.1"/>
    <property type="molecule type" value="Genomic_DNA"/>
</dbReference>
<dbReference type="NCBIfam" id="TIGR00329">
    <property type="entry name" value="gcp_kae1"/>
    <property type="match status" value="1"/>
</dbReference>
<proteinExistence type="inferred from homology"/>
<dbReference type="InterPro" id="IPR000905">
    <property type="entry name" value="Gcp-like_dom"/>
</dbReference>
<evidence type="ECO:0000259" key="9">
    <source>
        <dbReference type="Pfam" id="PF00814"/>
    </source>
</evidence>
<comment type="subcellular location">
    <subcellularLocation>
        <location evidence="8">Cytoplasm</location>
    </subcellularLocation>
</comment>
<feature type="binding site" evidence="8">
    <location>
        <position position="172"/>
    </location>
    <ligand>
        <name>substrate</name>
    </ligand>
</feature>
<gene>
    <name evidence="8 10" type="primary">tsaD</name>
    <name evidence="10" type="ORF">COU88_00190</name>
</gene>
<dbReference type="CDD" id="cd24133">
    <property type="entry name" value="ASKHA_NBD_TsaD_bac"/>
    <property type="match status" value="1"/>
</dbReference>
<comment type="catalytic activity">
    <reaction evidence="7 8">
        <text>L-threonylcarbamoyladenylate + adenosine(37) in tRNA = N(6)-L-threonylcarbamoyladenosine(37) in tRNA + AMP + H(+)</text>
        <dbReference type="Rhea" id="RHEA:37059"/>
        <dbReference type="Rhea" id="RHEA-COMP:10162"/>
        <dbReference type="Rhea" id="RHEA-COMP:10163"/>
        <dbReference type="ChEBI" id="CHEBI:15378"/>
        <dbReference type="ChEBI" id="CHEBI:73682"/>
        <dbReference type="ChEBI" id="CHEBI:74411"/>
        <dbReference type="ChEBI" id="CHEBI:74418"/>
        <dbReference type="ChEBI" id="CHEBI:456215"/>
        <dbReference type="EC" id="2.3.1.234"/>
    </reaction>
</comment>
<dbReference type="GO" id="GO:0002949">
    <property type="term" value="P:tRNA threonylcarbamoyladenosine modification"/>
    <property type="evidence" value="ECO:0007669"/>
    <property type="project" value="UniProtKB-UniRule"/>
</dbReference>
<evidence type="ECO:0000313" key="10">
    <source>
        <dbReference type="EMBL" id="PJE63322.1"/>
    </source>
</evidence>
<comment type="function">
    <text evidence="8">Required for the formation of a threonylcarbamoyl group on adenosine at position 37 (t(6)A37) in tRNAs that read codons beginning with adenine. Is involved in the transfer of the threonylcarbamoyl moiety of threonylcarbamoyl-AMP (TC-AMP) to the N6 group of A37, together with TsaE and TsaB. TsaD likely plays a direct catalytic role in this reaction.</text>
</comment>
<feature type="binding site" evidence="8">
    <location>
        <position position="114"/>
    </location>
    <ligand>
        <name>Fe cation</name>
        <dbReference type="ChEBI" id="CHEBI:24875"/>
    </ligand>
</feature>
<evidence type="ECO:0000256" key="4">
    <source>
        <dbReference type="ARBA" id="ARBA00022723"/>
    </source>
</evidence>
<keyword evidence="3 8" id="KW-0819">tRNA processing</keyword>
<protein>
    <recommendedName>
        <fullName evidence="8">tRNA N6-adenosine threonylcarbamoyltransferase</fullName>
        <ecNumber evidence="8">2.3.1.234</ecNumber>
    </recommendedName>
    <alternativeName>
        <fullName evidence="8">N6-L-threonylcarbamoyladenine synthase</fullName>
        <shortName evidence="8">t(6)A synthase</shortName>
    </alternativeName>
    <alternativeName>
        <fullName evidence="8">t(6)A37 threonylcarbamoyladenosine biosynthesis protein TsaD</fullName>
    </alternativeName>
    <alternativeName>
        <fullName evidence="8">tRNA threonylcarbamoyladenosine biosynthesis protein TsaD</fullName>
    </alternativeName>
</protein>
<evidence type="ECO:0000256" key="1">
    <source>
        <dbReference type="ARBA" id="ARBA00022490"/>
    </source>
</evidence>
<feature type="binding site" evidence="8">
    <location>
        <position position="189"/>
    </location>
    <ligand>
        <name>substrate</name>
    </ligand>
</feature>
<comment type="caution">
    <text evidence="10">The sequence shown here is derived from an EMBL/GenBank/DDBJ whole genome shotgun (WGS) entry which is preliminary data.</text>
</comment>
<dbReference type="SUPFAM" id="SSF53067">
    <property type="entry name" value="Actin-like ATPase domain"/>
    <property type="match status" value="1"/>
</dbReference>
<evidence type="ECO:0000256" key="5">
    <source>
        <dbReference type="ARBA" id="ARBA00023004"/>
    </source>
</evidence>
<evidence type="ECO:0000256" key="7">
    <source>
        <dbReference type="ARBA" id="ARBA00048117"/>
    </source>
</evidence>
<keyword evidence="1 8" id="KW-0963">Cytoplasm</keyword>
<feature type="binding site" evidence="8">
    <location>
        <position position="280"/>
    </location>
    <ligand>
        <name>substrate</name>
    </ligand>
</feature>
<keyword evidence="4 8" id="KW-0479">Metal-binding</keyword>
<dbReference type="GO" id="GO:0061711">
    <property type="term" value="F:tRNA N(6)-L-threonylcarbamoyladenine synthase activity"/>
    <property type="evidence" value="ECO:0007669"/>
    <property type="project" value="UniProtKB-EC"/>
</dbReference>
<organism evidence="10 11">
    <name type="scientific">Candidatus Roizmanbacteria bacterium CG10_big_fil_rev_8_21_14_0_10_39_6</name>
    <dbReference type="NCBI Taxonomy" id="1974853"/>
    <lineage>
        <taxon>Bacteria</taxon>
        <taxon>Candidatus Roizmaniibacteriota</taxon>
    </lineage>
</organism>
<dbReference type="InterPro" id="IPR043129">
    <property type="entry name" value="ATPase_NBD"/>
</dbReference>
<dbReference type="Pfam" id="PF00814">
    <property type="entry name" value="TsaD"/>
    <property type="match status" value="1"/>
</dbReference>
<keyword evidence="6 8" id="KW-0012">Acyltransferase</keyword>
<feature type="binding site" evidence="8">
    <location>
        <position position="309"/>
    </location>
    <ligand>
        <name>Fe cation</name>
        <dbReference type="ChEBI" id="CHEBI:24875"/>
    </ligand>
</feature>
<comment type="cofactor">
    <cofactor evidence="8">
        <name>Fe(2+)</name>
        <dbReference type="ChEBI" id="CHEBI:29033"/>
    </cofactor>
    <text evidence="8">Binds 1 Fe(2+) ion per subunit.</text>
</comment>
<feature type="binding site" evidence="8">
    <location>
        <position position="185"/>
    </location>
    <ligand>
        <name>substrate</name>
    </ligand>
</feature>
<dbReference type="EC" id="2.3.1.234" evidence="8"/>
<dbReference type="Gene3D" id="3.30.420.40">
    <property type="match status" value="2"/>
</dbReference>
<sequence>MNILAIDTSADETSVAITNKQRVLSSVIFSQISVHKPYGGVFPSLAKREHYSKITPAIELAMKKAYVRFNDIKAIAVTIGPGLPPALEVGVSTAKLLSLLYKKPLIPVDHIEGHIYSPFVQNKNGNPKREFLFPFLALVVSGGHTQLVIVKSHIRYQILGSTLDDAAGEALDKAGRMLGLGYPAGPAIEQFAENGNVHAYTLPIPMKKLPGFDFSYSGLKTAFKHVVYSMSEKERVTHIHDLAASFQNAVFQSLLLKLERVLKTRTDIPLVVLGGGVSANKTLRQQFRSLVRKYKKQPLTVAYPYLSGDNAAMIGTVAWFKYERGIVLKDAKAIQSIERIPRANLSAFTIL</sequence>
<evidence type="ECO:0000256" key="3">
    <source>
        <dbReference type="ARBA" id="ARBA00022694"/>
    </source>
</evidence>
<evidence type="ECO:0000313" key="11">
    <source>
        <dbReference type="Proteomes" id="UP000229554"/>
    </source>
</evidence>
<dbReference type="InterPro" id="IPR017861">
    <property type="entry name" value="KAE1/TsaD"/>
</dbReference>
<dbReference type="InterPro" id="IPR022450">
    <property type="entry name" value="TsaD"/>
</dbReference>
<keyword evidence="5 8" id="KW-0408">Iron</keyword>
<evidence type="ECO:0000256" key="8">
    <source>
        <dbReference type="HAMAP-Rule" id="MF_01445"/>
    </source>
</evidence>
<feature type="binding site" evidence="8">
    <location>
        <position position="110"/>
    </location>
    <ligand>
        <name>Fe cation</name>
        <dbReference type="ChEBI" id="CHEBI:24875"/>
    </ligand>
</feature>
<accession>A0A2M8KTR1</accession>
<dbReference type="PANTHER" id="PTHR11735:SF6">
    <property type="entry name" value="TRNA N6-ADENOSINE THREONYLCARBAMOYLTRANSFERASE, MITOCHONDRIAL"/>
    <property type="match status" value="1"/>
</dbReference>
<dbReference type="AlphaFoldDB" id="A0A2M8KTR1"/>
<dbReference type="NCBIfam" id="TIGR03723">
    <property type="entry name" value="T6A_TsaD_YgjD"/>
    <property type="match status" value="1"/>
</dbReference>
<reference evidence="11" key="1">
    <citation type="submission" date="2017-09" db="EMBL/GenBank/DDBJ databases">
        <title>Depth-based differentiation of microbial function through sediment-hosted aquifers and enrichment of novel symbionts in the deep terrestrial subsurface.</title>
        <authorList>
            <person name="Probst A.J."/>
            <person name="Ladd B."/>
            <person name="Jarett J.K."/>
            <person name="Geller-Mcgrath D.E."/>
            <person name="Sieber C.M.K."/>
            <person name="Emerson J.B."/>
            <person name="Anantharaman K."/>
            <person name="Thomas B.C."/>
            <person name="Malmstrom R."/>
            <person name="Stieglmeier M."/>
            <person name="Klingl A."/>
            <person name="Woyke T."/>
            <person name="Ryan C.M."/>
            <person name="Banfield J.F."/>
        </authorList>
    </citation>
    <scope>NUCLEOTIDE SEQUENCE [LARGE SCALE GENOMIC DNA]</scope>
</reference>
<evidence type="ECO:0000256" key="6">
    <source>
        <dbReference type="ARBA" id="ARBA00023315"/>
    </source>
</evidence>
<dbReference type="PRINTS" id="PR00789">
    <property type="entry name" value="OSIALOPTASE"/>
</dbReference>
<dbReference type="HAMAP" id="MF_01445">
    <property type="entry name" value="TsaD"/>
    <property type="match status" value="1"/>
</dbReference>
<name>A0A2M8KTR1_9BACT</name>
<feature type="domain" description="Gcp-like" evidence="9">
    <location>
        <begin position="23"/>
        <end position="315"/>
    </location>
</feature>
<dbReference type="GO" id="GO:0005737">
    <property type="term" value="C:cytoplasm"/>
    <property type="evidence" value="ECO:0007669"/>
    <property type="project" value="UniProtKB-SubCell"/>
</dbReference>
<dbReference type="FunFam" id="3.30.420.40:FF:000040">
    <property type="entry name" value="tRNA N6-adenosine threonylcarbamoyltransferase"/>
    <property type="match status" value="1"/>
</dbReference>
<keyword evidence="2 8" id="KW-0808">Transferase</keyword>
<dbReference type="GO" id="GO:0005506">
    <property type="term" value="F:iron ion binding"/>
    <property type="evidence" value="ECO:0007669"/>
    <property type="project" value="UniProtKB-UniRule"/>
</dbReference>
<feature type="binding site" evidence="8">
    <location>
        <begin position="139"/>
        <end position="143"/>
    </location>
    <ligand>
        <name>substrate</name>
    </ligand>
</feature>
<dbReference type="PANTHER" id="PTHR11735">
    <property type="entry name" value="TRNA N6-ADENOSINE THREONYLCARBAMOYLTRANSFERASE"/>
    <property type="match status" value="1"/>
</dbReference>
<comment type="similarity">
    <text evidence="8">Belongs to the KAE1 / TsaD family.</text>
</comment>